<keyword evidence="1" id="KW-0597">Phosphoprotein</keyword>
<reference evidence="5" key="1">
    <citation type="submission" date="2019-12" db="EMBL/GenBank/DDBJ databases">
        <title>Complete genome of Terracaulis silvestris 0127_4.</title>
        <authorList>
            <person name="Vieira S."/>
            <person name="Riedel T."/>
            <person name="Sproer C."/>
            <person name="Pascual J."/>
            <person name="Boedeker C."/>
            <person name="Overmann J."/>
        </authorList>
    </citation>
    <scope>NUCLEOTIDE SEQUENCE [LARGE SCALE GENOMIC DNA]</scope>
    <source>
        <strain evidence="5">0127_4</strain>
    </source>
</reference>
<dbReference type="SMART" id="SM00448">
    <property type="entry name" value="REC"/>
    <property type="match status" value="1"/>
</dbReference>
<protein>
    <submittedName>
        <fullName evidence="4">Transcriptional regulatory protein YehT</fullName>
    </submittedName>
</protein>
<feature type="modified residue" description="4-aspartylphosphate" evidence="1">
    <location>
        <position position="58"/>
    </location>
</feature>
<dbReference type="Proteomes" id="UP000431269">
    <property type="component" value="Chromosome"/>
</dbReference>
<evidence type="ECO:0000256" key="1">
    <source>
        <dbReference type="PROSITE-ProRule" id="PRU00169"/>
    </source>
</evidence>
<dbReference type="Gene3D" id="3.40.50.2300">
    <property type="match status" value="1"/>
</dbReference>
<evidence type="ECO:0000313" key="5">
    <source>
        <dbReference type="Proteomes" id="UP000431269"/>
    </source>
</evidence>
<dbReference type="SUPFAM" id="SSF52172">
    <property type="entry name" value="CheY-like"/>
    <property type="match status" value="1"/>
</dbReference>
<dbReference type="PANTHER" id="PTHR37299:SF1">
    <property type="entry name" value="STAGE 0 SPORULATION PROTEIN A HOMOLOG"/>
    <property type="match status" value="1"/>
</dbReference>
<feature type="domain" description="Response regulatory" evidence="2">
    <location>
        <begin position="7"/>
        <end position="120"/>
    </location>
</feature>
<keyword evidence="5" id="KW-1185">Reference proteome</keyword>
<dbReference type="InterPro" id="IPR046947">
    <property type="entry name" value="LytR-like"/>
</dbReference>
<dbReference type="SMART" id="SM00850">
    <property type="entry name" value="LytTR"/>
    <property type="match status" value="1"/>
</dbReference>
<dbReference type="PANTHER" id="PTHR37299">
    <property type="entry name" value="TRANSCRIPTIONAL REGULATOR-RELATED"/>
    <property type="match status" value="1"/>
</dbReference>
<dbReference type="KEGG" id="tsv:DSM104635_01482"/>
<evidence type="ECO:0000259" key="3">
    <source>
        <dbReference type="PROSITE" id="PS50930"/>
    </source>
</evidence>
<evidence type="ECO:0000259" key="2">
    <source>
        <dbReference type="PROSITE" id="PS50110"/>
    </source>
</evidence>
<dbReference type="Pfam" id="PF00072">
    <property type="entry name" value="Response_reg"/>
    <property type="match status" value="1"/>
</dbReference>
<dbReference type="AlphaFoldDB" id="A0A6I6MI17"/>
<sequence>MSAEPLRLLLADDEPLALRRIKLALQDIPDVEVVGSASDGAQAITFMRDLRPDVVLLDIKMPLADGFEVANAVEDSGGPAVIFVSAFESYAVRAFQTSAVDYLVKPVEFERLASALDRARERLASKDAGRRAEELQAVLEALKKESDEREGPRYEKEFWIRDRGRFLRVPVADVERIEAERDYVRLYWEGRTLLHRETMSHLEEKLDPNMMLRVHRSAFVNWKRLKSVRRDANGRLMAVLESGDEVPVSRAYAQRVMQEMKARS</sequence>
<dbReference type="EMBL" id="CP047045">
    <property type="protein sequence ID" value="QGZ94655.1"/>
    <property type="molecule type" value="Genomic_DNA"/>
</dbReference>
<dbReference type="InterPro" id="IPR007492">
    <property type="entry name" value="LytTR_DNA-bd_dom"/>
</dbReference>
<dbReference type="GO" id="GO:0000156">
    <property type="term" value="F:phosphorelay response regulator activity"/>
    <property type="evidence" value="ECO:0007669"/>
    <property type="project" value="InterPro"/>
</dbReference>
<organism evidence="4 5">
    <name type="scientific">Terricaulis silvestris</name>
    <dbReference type="NCBI Taxonomy" id="2686094"/>
    <lineage>
        <taxon>Bacteria</taxon>
        <taxon>Pseudomonadati</taxon>
        <taxon>Pseudomonadota</taxon>
        <taxon>Alphaproteobacteria</taxon>
        <taxon>Caulobacterales</taxon>
        <taxon>Caulobacteraceae</taxon>
        <taxon>Terricaulis</taxon>
    </lineage>
</organism>
<dbReference type="GO" id="GO:0003677">
    <property type="term" value="F:DNA binding"/>
    <property type="evidence" value="ECO:0007669"/>
    <property type="project" value="InterPro"/>
</dbReference>
<proteinExistence type="predicted"/>
<evidence type="ECO:0000313" key="4">
    <source>
        <dbReference type="EMBL" id="QGZ94655.1"/>
    </source>
</evidence>
<dbReference type="InterPro" id="IPR011006">
    <property type="entry name" value="CheY-like_superfamily"/>
</dbReference>
<feature type="domain" description="HTH LytTR-type" evidence="3">
    <location>
        <begin position="158"/>
        <end position="262"/>
    </location>
</feature>
<dbReference type="PROSITE" id="PS50930">
    <property type="entry name" value="HTH_LYTTR"/>
    <property type="match status" value="1"/>
</dbReference>
<dbReference type="PROSITE" id="PS50110">
    <property type="entry name" value="RESPONSE_REGULATORY"/>
    <property type="match status" value="1"/>
</dbReference>
<dbReference type="RefSeq" id="WP_158765578.1">
    <property type="nucleotide sequence ID" value="NZ_CP047045.1"/>
</dbReference>
<dbReference type="Gene3D" id="2.40.50.1020">
    <property type="entry name" value="LytTr DNA-binding domain"/>
    <property type="match status" value="1"/>
</dbReference>
<dbReference type="Pfam" id="PF04397">
    <property type="entry name" value="LytTR"/>
    <property type="match status" value="1"/>
</dbReference>
<dbReference type="InterPro" id="IPR001789">
    <property type="entry name" value="Sig_transdc_resp-reg_receiver"/>
</dbReference>
<accession>A0A6I6MI17</accession>
<gene>
    <name evidence="4" type="primary">yehT</name>
    <name evidence="4" type="ORF">DSM104635_01482</name>
</gene>
<name>A0A6I6MI17_9CAUL</name>